<dbReference type="InterPro" id="IPR001452">
    <property type="entry name" value="SH3_domain"/>
</dbReference>
<dbReference type="AlphaFoldDB" id="A0AA35X7B9"/>
<evidence type="ECO:0000256" key="1">
    <source>
        <dbReference type="ARBA" id="ARBA00022443"/>
    </source>
</evidence>
<evidence type="ECO:0000256" key="4">
    <source>
        <dbReference type="PROSITE-ProRule" id="PRU00192"/>
    </source>
</evidence>
<dbReference type="SUPFAM" id="SSF50044">
    <property type="entry name" value="SH3-domain"/>
    <property type="match status" value="3"/>
</dbReference>
<evidence type="ECO:0000259" key="7">
    <source>
        <dbReference type="PROSITE" id="PS50002"/>
    </source>
</evidence>
<dbReference type="InterPro" id="IPR036860">
    <property type="entry name" value="SH2_dom_sf"/>
</dbReference>
<dbReference type="EMBL" id="CASHTH010003141">
    <property type="protein sequence ID" value="CAI8040855.1"/>
    <property type="molecule type" value="Genomic_DNA"/>
</dbReference>
<evidence type="ECO:0000313" key="9">
    <source>
        <dbReference type="Proteomes" id="UP001174909"/>
    </source>
</evidence>
<dbReference type="SMART" id="SM00326">
    <property type="entry name" value="SH3"/>
    <property type="match status" value="3"/>
</dbReference>
<dbReference type="PROSITE" id="PS50002">
    <property type="entry name" value="SH3"/>
    <property type="match status" value="3"/>
</dbReference>
<dbReference type="GO" id="GO:0048013">
    <property type="term" value="P:ephrin receptor signaling pathway"/>
    <property type="evidence" value="ECO:0007669"/>
    <property type="project" value="TreeGrafter"/>
</dbReference>
<organism evidence="8 9">
    <name type="scientific">Geodia barretti</name>
    <name type="common">Barrett's horny sponge</name>
    <dbReference type="NCBI Taxonomy" id="519541"/>
    <lineage>
        <taxon>Eukaryota</taxon>
        <taxon>Metazoa</taxon>
        <taxon>Porifera</taxon>
        <taxon>Demospongiae</taxon>
        <taxon>Heteroscleromorpha</taxon>
        <taxon>Tetractinellida</taxon>
        <taxon>Astrophorina</taxon>
        <taxon>Geodiidae</taxon>
        <taxon>Geodia</taxon>
    </lineage>
</organism>
<dbReference type="CDD" id="cd11767">
    <property type="entry name" value="SH3_Nck_3"/>
    <property type="match status" value="1"/>
</dbReference>
<comment type="caution">
    <text evidence="8">The sequence shown here is derived from an EMBL/GenBank/DDBJ whole genome shotgun (WGS) entry which is preliminary data.</text>
</comment>
<evidence type="ECO:0000256" key="3">
    <source>
        <dbReference type="PROSITE-ProRule" id="PRU00191"/>
    </source>
</evidence>
<accession>A0AA35X7B9</accession>
<dbReference type="Gene3D" id="2.30.30.40">
    <property type="entry name" value="SH3 Domains"/>
    <property type="match status" value="3"/>
</dbReference>
<proteinExistence type="predicted"/>
<dbReference type="InterPro" id="IPR000980">
    <property type="entry name" value="SH2"/>
</dbReference>
<evidence type="ECO:0000256" key="5">
    <source>
        <dbReference type="SAM" id="MobiDB-lite"/>
    </source>
</evidence>
<dbReference type="Pfam" id="PF00018">
    <property type="entry name" value="SH3_1"/>
    <property type="match status" value="3"/>
</dbReference>
<reference evidence="8" key="1">
    <citation type="submission" date="2023-03" db="EMBL/GenBank/DDBJ databases">
        <authorList>
            <person name="Steffen K."/>
            <person name="Cardenas P."/>
        </authorList>
    </citation>
    <scope>NUCLEOTIDE SEQUENCE</scope>
</reference>
<dbReference type="SMART" id="SM00252">
    <property type="entry name" value="SH2"/>
    <property type="match status" value="1"/>
</dbReference>
<dbReference type="GO" id="GO:0030971">
    <property type="term" value="F:receptor tyrosine kinase binding"/>
    <property type="evidence" value="ECO:0007669"/>
    <property type="project" value="TreeGrafter"/>
</dbReference>
<dbReference type="PANTHER" id="PTHR19969:SF14">
    <property type="entry name" value="DREADLOCKS, ISOFORM B"/>
    <property type="match status" value="1"/>
</dbReference>
<gene>
    <name evidence="8" type="ORF">GBAR_LOCUS22715</name>
</gene>
<feature type="domain" description="SH2" evidence="6">
    <location>
        <begin position="275"/>
        <end position="370"/>
    </location>
</feature>
<dbReference type="GO" id="GO:0035591">
    <property type="term" value="F:signaling adaptor activity"/>
    <property type="evidence" value="ECO:0007669"/>
    <property type="project" value="TreeGrafter"/>
</dbReference>
<dbReference type="FunFam" id="2.30.30.40:FF:000110">
    <property type="entry name" value="Cytoplasmic protein"/>
    <property type="match status" value="1"/>
</dbReference>
<dbReference type="PROSITE" id="PS50001">
    <property type="entry name" value="SH2"/>
    <property type="match status" value="1"/>
</dbReference>
<feature type="domain" description="SH3" evidence="7">
    <location>
        <begin position="99"/>
        <end position="158"/>
    </location>
</feature>
<evidence type="ECO:0000313" key="8">
    <source>
        <dbReference type="EMBL" id="CAI8040855.1"/>
    </source>
</evidence>
<dbReference type="Pfam" id="PF00017">
    <property type="entry name" value="SH2"/>
    <property type="match status" value="1"/>
</dbReference>
<dbReference type="PANTHER" id="PTHR19969">
    <property type="entry name" value="SH2-SH3 ADAPTOR PROTEIN-RELATED"/>
    <property type="match status" value="1"/>
</dbReference>
<evidence type="ECO:0000259" key="6">
    <source>
        <dbReference type="PROSITE" id="PS50001"/>
    </source>
</evidence>
<dbReference type="InterPro" id="IPR036028">
    <property type="entry name" value="SH3-like_dom_sf"/>
</dbReference>
<dbReference type="PRINTS" id="PR00452">
    <property type="entry name" value="SH3DOMAIN"/>
</dbReference>
<keyword evidence="9" id="KW-1185">Reference proteome</keyword>
<dbReference type="GO" id="GO:0005737">
    <property type="term" value="C:cytoplasm"/>
    <property type="evidence" value="ECO:0007669"/>
    <property type="project" value="TreeGrafter"/>
</dbReference>
<feature type="compositionally biased region" description="Low complexity" evidence="5">
    <location>
        <begin position="251"/>
        <end position="263"/>
    </location>
</feature>
<protein>
    <submittedName>
        <fullName evidence="8">Cytoplasmic protein NCK1</fullName>
    </submittedName>
</protein>
<dbReference type="InterPro" id="IPR051184">
    <property type="entry name" value="Tyrosine-phos_adapter"/>
</dbReference>
<sequence length="376" mass="41942">MAAEQRRVVCYDYAAKDSEELDIVKHETLTVLDSSGLWWKVVNDKGQSGLIPSNYLYPPGKGPAPTPAPSSGRTDLKADEPAHMYHQPDLMMNRANGPSLNITAKAKYRYQGSREDELSLEKGDEVIVMEKEADGWWKGRCGAKIGWFPYNYVEEVGVAEVEPEKALPPQREKKFVCGVIALYSFNSGNPEELTFQKGDLLDIVDQPEDDPDWWEARKANGQTGLIPRNYVEIVHDAEPVFGSGGGGSGAGQHKSAQASLPFSSHPPPPFAHEVWYHGRVARREAETLLNQRAAHGQFIVRSSETKPGDYSISMKAPDRIKHFNVKNLPDGRLGIGQRKFDSMDELIQHYRRAPIYTTTTEGKMYLSEGLARTVAR</sequence>
<feature type="domain" description="SH3" evidence="7">
    <location>
        <begin position="2"/>
        <end position="61"/>
    </location>
</feature>
<name>A0AA35X7B9_GEOBA</name>
<keyword evidence="2 3" id="KW-0727">SH2 domain</keyword>
<dbReference type="Gene3D" id="3.30.505.10">
    <property type="entry name" value="SH2 domain"/>
    <property type="match status" value="1"/>
</dbReference>
<dbReference type="PRINTS" id="PR00499">
    <property type="entry name" value="P67PHOX"/>
</dbReference>
<keyword evidence="1 4" id="KW-0728">SH3 domain</keyword>
<dbReference type="SUPFAM" id="SSF55550">
    <property type="entry name" value="SH2 domain"/>
    <property type="match status" value="1"/>
</dbReference>
<feature type="region of interest" description="Disordered" evidence="5">
    <location>
        <begin position="241"/>
        <end position="263"/>
    </location>
</feature>
<dbReference type="PRINTS" id="PR00401">
    <property type="entry name" value="SH2DOMAIN"/>
</dbReference>
<dbReference type="GO" id="GO:0016477">
    <property type="term" value="P:cell migration"/>
    <property type="evidence" value="ECO:0007669"/>
    <property type="project" value="TreeGrafter"/>
</dbReference>
<dbReference type="Proteomes" id="UP001174909">
    <property type="component" value="Unassembled WGS sequence"/>
</dbReference>
<feature type="domain" description="SH3" evidence="7">
    <location>
        <begin position="174"/>
        <end position="236"/>
    </location>
</feature>
<evidence type="ECO:0000256" key="2">
    <source>
        <dbReference type="ARBA" id="ARBA00022999"/>
    </source>
</evidence>